<dbReference type="OrthoDB" id="1334517at2"/>
<evidence type="ECO:0000259" key="2">
    <source>
        <dbReference type="Pfam" id="PF10988"/>
    </source>
</evidence>
<name>A0A0A2M0M8_9FLAO</name>
<dbReference type="Pfam" id="PF10988">
    <property type="entry name" value="DUF2807"/>
    <property type="match status" value="1"/>
</dbReference>
<feature type="signal peptide" evidence="1">
    <location>
        <begin position="1"/>
        <end position="19"/>
    </location>
</feature>
<reference evidence="3 4" key="1">
    <citation type="submission" date="2013-09" db="EMBL/GenBank/DDBJ databases">
        <authorList>
            <person name="Zeng Z."/>
            <person name="Chen C."/>
        </authorList>
    </citation>
    <scope>NUCLEOTIDE SEQUENCE [LARGE SCALE GENOMIC DNA]</scope>
    <source>
        <strain evidence="3 4">WB 3.3-2</strain>
    </source>
</reference>
<protein>
    <recommendedName>
        <fullName evidence="2">Putative auto-transporter adhesin head GIN domain-containing protein</fullName>
    </recommendedName>
</protein>
<evidence type="ECO:0000313" key="3">
    <source>
        <dbReference type="EMBL" id="KGO85146.1"/>
    </source>
</evidence>
<dbReference type="STRING" id="1121895.GCA_000378485_03875"/>
<sequence length="254" mass="26962">MKHLIIAAVTGLISLTTQAQVSETRALKEVTSIEVKNGIEVIFTQSDTLALKVEANNPENLYSIATDYSGHKLKIYIKSNDGTAVTNAKARVYVSQKNVTDFKASNAAVIRVNGTLTTGDTNISLSSGATLSAIIVSNGICKIDVKSGSGFRGKITTDKLDATIMAGSYMKVNGTANSAKLFCSGGYLTADKFVCNDADVWAKNASAVSIFTKNSITTDVDTSSSITYYGEPAKTSLGTNSYAVKRDNYKMSLN</sequence>
<feature type="chain" id="PRO_5001991501" description="Putative auto-transporter adhesin head GIN domain-containing protein" evidence="1">
    <location>
        <begin position="20"/>
        <end position="254"/>
    </location>
</feature>
<dbReference type="Proteomes" id="UP000030152">
    <property type="component" value="Unassembled WGS sequence"/>
</dbReference>
<proteinExistence type="predicted"/>
<dbReference type="Gene3D" id="2.160.20.120">
    <property type="match status" value="1"/>
</dbReference>
<evidence type="ECO:0000256" key="1">
    <source>
        <dbReference type="SAM" id="SignalP"/>
    </source>
</evidence>
<dbReference type="eggNOG" id="ENOG502ZY7N">
    <property type="taxonomic scope" value="Bacteria"/>
</dbReference>
<gene>
    <name evidence="3" type="ORF">Q765_18030</name>
</gene>
<dbReference type="EMBL" id="JRLX01000027">
    <property type="protein sequence ID" value="KGO85146.1"/>
    <property type="molecule type" value="Genomic_DNA"/>
</dbReference>
<dbReference type="AlphaFoldDB" id="A0A0A2M0M8"/>
<organism evidence="3 4">
    <name type="scientific">Flavobacterium rivuli WB 3.3-2 = DSM 21788</name>
    <dbReference type="NCBI Taxonomy" id="1121895"/>
    <lineage>
        <taxon>Bacteria</taxon>
        <taxon>Pseudomonadati</taxon>
        <taxon>Bacteroidota</taxon>
        <taxon>Flavobacteriia</taxon>
        <taxon>Flavobacteriales</taxon>
        <taxon>Flavobacteriaceae</taxon>
        <taxon>Flavobacterium</taxon>
    </lineage>
</organism>
<evidence type="ECO:0000313" key="4">
    <source>
        <dbReference type="Proteomes" id="UP000030152"/>
    </source>
</evidence>
<accession>A0A0A2M0M8</accession>
<dbReference type="InterPro" id="IPR021255">
    <property type="entry name" value="DUF2807"/>
</dbReference>
<comment type="caution">
    <text evidence="3">The sequence shown here is derived from an EMBL/GenBank/DDBJ whole genome shotgun (WGS) entry which is preliminary data.</text>
</comment>
<keyword evidence="1" id="KW-0732">Signal</keyword>
<keyword evidence="4" id="KW-1185">Reference proteome</keyword>
<dbReference type="RefSeq" id="WP_020215054.1">
    <property type="nucleotide sequence ID" value="NZ_JRLX01000027.1"/>
</dbReference>
<feature type="domain" description="Putative auto-transporter adhesin head GIN" evidence="2">
    <location>
        <begin position="31"/>
        <end position="232"/>
    </location>
</feature>